<organism evidence="3 5">
    <name type="scientific">Schizosaccharomyces japonicus (strain yFS275 / FY16936)</name>
    <name type="common">Fission yeast</name>
    <dbReference type="NCBI Taxonomy" id="402676"/>
    <lineage>
        <taxon>Eukaryota</taxon>
        <taxon>Fungi</taxon>
        <taxon>Dikarya</taxon>
        <taxon>Ascomycota</taxon>
        <taxon>Taphrinomycotina</taxon>
        <taxon>Schizosaccharomycetes</taxon>
        <taxon>Schizosaccharomycetales</taxon>
        <taxon>Schizosaccharomycetaceae</taxon>
        <taxon>Schizosaccharomyces</taxon>
    </lineage>
</organism>
<feature type="compositionally biased region" description="Polar residues" evidence="1">
    <location>
        <begin position="14"/>
        <end position="24"/>
    </location>
</feature>
<reference evidence="3 5" key="1">
    <citation type="journal article" date="2011" name="Science">
        <title>Comparative functional genomics of the fission yeasts.</title>
        <authorList>
            <person name="Rhind N."/>
            <person name="Chen Z."/>
            <person name="Yassour M."/>
            <person name="Thompson D.A."/>
            <person name="Haas B.J."/>
            <person name="Habib N."/>
            <person name="Wapinski I."/>
            <person name="Roy S."/>
            <person name="Lin M.F."/>
            <person name="Heiman D.I."/>
            <person name="Young S.K."/>
            <person name="Furuya K."/>
            <person name="Guo Y."/>
            <person name="Pidoux A."/>
            <person name="Chen H.M."/>
            <person name="Robbertse B."/>
            <person name="Goldberg J.M."/>
            <person name="Aoki K."/>
            <person name="Bayne E.H."/>
            <person name="Berlin A.M."/>
            <person name="Desjardins C.A."/>
            <person name="Dobbs E."/>
            <person name="Dukaj L."/>
            <person name="Fan L."/>
            <person name="FitzGerald M.G."/>
            <person name="French C."/>
            <person name="Gujja S."/>
            <person name="Hansen K."/>
            <person name="Keifenheim D."/>
            <person name="Levin J.Z."/>
            <person name="Mosher R.A."/>
            <person name="Mueller C.A."/>
            <person name="Pfiffner J."/>
            <person name="Priest M."/>
            <person name="Russ C."/>
            <person name="Smialowska A."/>
            <person name="Swoboda P."/>
            <person name="Sykes S.M."/>
            <person name="Vaughn M."/>
            <person name="Vengrova S."/>
            <person name="Yoder R."/>
            <person name="Zeng Q."/>
            <person name="Allshire R."/>
            <person name="Baulcombe D."/>
            <person name="Birren B.W."/>
            <person name="Brown W."/>
            <person name="Ekwall K."/>
            <person name="Kellis M."/>
            <person name="Leatherwood J."/>
            <person name="Levin H."/>
            <person name="Margalit H."/>
            <person name="Martienssen R."/>
            <person name="Nieduszynski C.A."/>
            <person name="Spatafora J.W."/>
            <person name="Friedman N."/>
            <person name="Dalgaard J.Z."/>
            <person name="Baumann P."/>
            <person name="Niki H."/>
            <person name="Regev A."/>
            <person name="Nusbaum C."/>
        </authorList>
    </citation>
    <scope>NUCLEOTIDE SEQUENCE [LARGE SCALE GENOMIC DNA]</scope>
    <source>
        <strain evidence="5">yFS275 / FY16936</strain>
    </source>
</reference>
<dbReference type="Pfam" id="PF08426">
    <property type="entry name" value="ICE2"/>
    <property type="match status" value="1"/>
</dbReference>
<dbReference type="GO" id="GO:0005789">
    <property type="term" value="C:endoplasmic reticulum membrane"/>
    <property type="evidence" value="ECO:0000318"/>
    <property type="project" value="GO_Central"/>
</dbReference>
<dbReference type="InterPro" id="IPR013635">
    <property type="entry name" value="Ice2"/>
</dbReference>
<evidence type="ECO:0000256" key="1">
    <source>
        <dbReference type="SAM" id="MobiDB-lite"/>
    </source>
</evidence>
<dbReference type="STRING" id="402676.B6K0W5"/>
<feature type="transmembrane region" description="Helical" evidence="2">
    <location>
        <begin position="93"/>
        <end position="116"/>
    </location>
</feature>
<dbReference type="HOGENOM" id="CLU_027878_1_0_1"/>
<dbReference type="VEuPathDB" id="FungiDB:SJAG_02683"/>
<dbReference type="GeneID" id="7051062"/>
<feature type="transmembrane region" description="Helical" evidence="2">
    <location>
        <begin position="235"/>
        <end position="253"/>
    </location>
</feature>
<feature type="transmembrane region" description="Helical" evidence="2">
    <location>
        <begin position="67"/>
        <end position="87"/>
    </location>
</feature>
<protein>
    <submittedName>
        <fullName evidence="3">ICE2 family ER membrane protein</fullName>
    </submittedName>
</protein>
<evidence type="ECO:0000313" key="5">
    <source>
        <dbReference type="Proteomes" id="UP000001744"/>
    </source>
</evidence>
<feature type="transmembrane region" description="Helical" evidence="2">
    <location>
        <begin position="376"/>
        <end position="397"/>
    </location>
</feature>
<feature type="transmembrane region" description="Helical" evidence="2">
    <location>
        <begin position="417"/>
        <end position="436"/>
    </location>
</feature>
<dbReference type="OMA" id="TTPDRSW"/>
<feature type="transmembrane region" description="Helical" evidence="2">
    <location>
        <begin position="128"/>
        <end position="150"/>
    </location>
</feature>
<evidence type="ECO:0000313" key="4">
    <source>
        <dbReference type="JaponicusDB" id="SJAG_02683"/>
    </source>
</evidence>
<keyword evidence="5" id="KW-1185">Reference proteome</keyword>
<dbReference type="AlphaFoldDB" id="B6K0W5"/>
<dbReference type="GO" id="GO:0097038">
    <property type="term" value="C:perinuclear endoplasmic reticulum"/>
    <property type="evidence" value="ECO:0000318"/>
    <property type="project" value="GO_Central"/>
</dbReference>
<feature type="transmembrane region" description="Helical" evidence="2">
    <location>
        <begin position="323"/>
        <end position="344"/>
    </location>
</feature>
<gene>
    <name evidence="4" type="primary">ice2</name>
    <name evidence="3" type="ORF">SJAG_02683</name>
</gene>
<feature type="transmembrane region" description="Helical" evidence="2">
    <location>
        <begin position="203"/>
        <end position="223"/>
    </location>
</feature>
<name>B6K0W5_SCHJY</name>
<dbReference type="PANTHER" id="PTHR31726:SF2">
    <property type="entry name" value="PROTEIN ICE2"/>
    <property type="match status" value="1"/>
</dbReference>
<evidence type="ECO:0000256" key="2">
    <source>
        <dbReference type="SAM" id="Phobius"/>
    </source>
</evidence>
<keyword evidence="2" id="KW-0472">Membrane</keyword>
<dbReference type="Proteomes" id="UP000001744">
    <property type="component" value="Unassembled WGS sequence"/>
</dbReference>
<dbReference type="eggNOG" id="ENOG502QRTT">
    <property type="taxonomic scope" value="Eukaryota"/>
</dbReference>
<dbReference type="PANTHER" id="PTHR31726">
    <property type="entry name" value="PROTEIN ICE2"/>
    <property type="match status" value="1"/>
</dbReference>
<keyword evidence="2" id="KW-0812">Transmembrane</keyword>
<dbReference type="GO" id="GO:0000921">
    <property type="term" value="P:septin ring assembly"/>
    <property type="evidence" value="ECO:0000318"/>
    <property type="project" value="GO_Central"/>
</dbReference>
<dbReference type="EMBL" id="KE651166">
    <property type="protein sequence ID" value="EEB07586.1"/>
    <property type="molecule type" value="Genomic_DNA"/>
</dbReference>
<feature type="transmembrane region" description="Helical" evidence="2">
    <location>
        <begin position="170"/>
        <end position="191"/>
    </location>
</feature>
<dbReference type="RefSeq" id="XP_002173879.1">
    <property type="nucleotide sequence ID" value="XM_002173843.1"/>
</dbReference>
<keyword evidence="2" id="KW-1133">Transmembrane helix</keyword>
<dbReference type="GO" id="GO:0032541">
    <property type="term" value="C:cortical endoplasmic reticulum"/>
    <property type="evidence" value="ECO:0000318"/>
    <property type="project" value="GO_Central"/>
</dbReference>
<feature type="region of interest" description="Disordered" evidence="1">
    <location>
        <begin position="1"/>
        <end position="24"/>
    </location>
</feature>
<dbReference type="OrthoDB" id="5577218at2759"/>
<sequence>MAQRTNGVGREQHSYPSRSGTASLQNCWPSYPLRSAMTSKDTGNACSAVGPRDPEASAARPRRLKQVSAAAGNLLSLLFFLKMIVLVGLGFDVGGMFCGLFLTLLLELLFLFVAVLKWTGCRRTALALHVMEPLLLAVLLIVVLAAAPVLQETWLARLVDAWKSTLLQLTPLFTLLEGLASLLVIQALGELGRWLVYHRSENWMFFILINASVTISTSLYLLYRVSSFDISTGNAVMIGISLATAVAVSVYGIGSGRASVTETSLIFSYIAYCVYMVCTDFGSPRAQSVQKPEFSALPPDVLQSIHSIFATITRMLPQTLYNVLVFLFAVAQTVSPSVFAVFAYRIAVLYSVTRILPAIQQNILFVEYSRTKRQGLWTIVSPCILIAVYTNLLLQHLYPSPAYNPSSLRSLLYSAQIWRWVGAMSTLVLYAIELAYNKDTSTGQALASHFKLD</sequence>
<accession>B6K0W5</accession>
<dbReference type="JaponicusDB" id="SJAG_02683">
    <property type="gene designation" value="ice2"/>
</dbReference>
<proteinExistence type="predicted"/>
<evidence type="ECO:0000313" key="3">
    <source>
        <dbReference type="EMBL" id="EEB07586.1"/>
    </source>
</evidence>